<reference evidence="2" key="2">
    <citation type="submission" date="2021-09" db="EMBL/GenBank/DDBJ databases">
        <authorList>
            <person name="Jia N."/>
            <person name="Wang J."/>
            <person name="Shi W."/>
            <person name="Du L."/>
            <person name="Sun Y."/>
            <person name="Zhan W."/>
            <person name="Jiang J."/>
            <person name="Wang Q."/>
            <person name="Zhang B."/>
            <person name="Ji P."/>
            <person name="Sakyi L.B."/>
            <person name="Cui X."/>
            <person name="Yuan T."/>
            <person name="Jiang B."/>
            <person name="Yang W."/>
            <person name="Lam T.T.-Y."/>
            <person name="Chang Q."/>
            <person name="Ding S."/>
            <person name="Wang X."/>
            <person name="Zhu J."/>
            <person name="Ruan X."/>
            <person name="Zhao L."/>
            <person name="Wei J."/>
            <person name="Que T."/>
            <person name="Du C."/>
            <person name="Cheng J."/>
            <person name="Dai P."/>
            <person name="Han X."/>
            <person name="Huang E."/>
            <person name="Gao Y."/>
            <person name="Liu J."/>
            <person name="Shao H."/>
            <person name="Ye R."/>
            <person name="Li L."/>
            <person name="Wei W."/>
            <person name="Wang X."/>
            <person name="Wang C."/>
            <person name="Huo Q."/>
            <person name="Li W."/>
            <person name="Guo W."/>
            <person name="Chen H."/>
            <person name="Chen S."/>
            <person name="Zhou L."/>
            <person name="Zhou L."/>
            <person name="Ni X."/>
            <person name="Tian J."/>
            <person name="Zhou Y."/>
            <person name="Sheng Y."/>
            <person name="Liu T."/>
            <person name="Pan Y."/>
            <person name="Xia L."/>
            <person name="Li J."/>
            <person name="Zhao F."/>
            <person name="Cao W."/>
        </authorList>
    </citation>
    <scope>NUCLEOTIDE SEQUENCE</scope>
    <source>
        <strain evidence="2">Rsan-2018</strain>
        <tissue evidence="2">Larvae</tissue>
    </source>
</reference>
<accession>A0A9D4YQT6</accession>
<feature type="region of interest" description="Disordered" evidence="1">
    <location>
        <begin position="38"/>
        <end position="64"/>
    </location>
</feature>
<gene>
    <name evidence="2" type="ORF">HPB52_022855</name>
</gene>
<name>A0A9D4YQT6_RHISA</name>
<evidence type="ECO:0000256" key="1">
    <source>
        <dbReference type="SAM" id="MobiDB-lite"/>
    </source>
</evidence>
<organism evidence="2 3">
    <name type="scientific">Rhipicephalus sanguineus</name>
    <name type="common">Brown dog tick</name>
    <name type="synonym">Ixodes sanguineus</name>
    <dbReference type="NCBI Taxonomy" id="34632"/>
    <lineage>
        <taxon>Eukaryota</taxon>
        <taxon>Metazoa</taxon>
        <taxon>Ecdysozoa</taxon>
        <taxon>Arthropoda</taxon>
        <taxon>Chelicerata</taxon>
        <taxon>Arachnida</taxon>
        <taxon>Acari</taxon>
        <taxon>Parasitiformes</taxon>
        <taxon>Ixodida</taxon>
        <taxon>Ixodoidea</taxon>
        <taxon>Ixodidae</taxon>
        <taxon>Rhipicephalinae</taxon>
        <taxon>Rhipicephalus</taxon>
        <taxon>Rhipicephalus</taxon>
    </lineage>
</organism>
<evidence type="ECO:0000313" key="2">
    <source>
        <dbReference type="EMBL" id="KAH7984581.1"/>
    </source>
</evidence>
<evidence type="ECO:0000313" key="3">
    <source>
        <dbReference type="Proteomes" id="UP000821837"/>
    </source>
</evidence>
<feature type="region of interest" description="Disordered" evidence="1">
    <location>
        <begin position="1"/>
        <end position="20"/>
    </location>
</feature>
<comment type="caution">
    <text evidence="2">The sequence shown here is derived from an EMBL/GenBank/DDBJ whole genome shotgun (WGS) entry which is preliminary data.</text>
</comment>
<dbReference type="EMBL" id="JABSTV010001245">
    <property type="protein sequence ID" value="KAH7984581.1"/>
    <property type="molecule type" value="Genomic_DNA"/>
</dbReference>
<protein>
    <submittedName>
        <fullName evidence="2">Uncharacterized protein</fullName>
    </submittedName>
</protein>
<feature type="region of interest" description="Disordered" evidence="1">
    <location>
        <begin position="77"/>
        <end position="98"/>
    </location>
</feature>
<proteinExistence type="predicted"/>
<dbReference type="Proteomes" id="UP000821837">
    <property type="component" value="Chromosome 1"/>
</dbReference>
<dbReference type="AlphaFoldDB" id="A0A9D4YQT6"/>
<sequence length="336" mass="36111">MPGGVGNVADAQNRYGSSDRGAPSCVLGRLPLFPSLVGPTSLGDQTAGRGVYRSPTRDAHNSPTLLLSPVVPLTCGAGSLTPGDPGDSGLRRLTSSAVPTDSPYMPKKCAAFTADDVRQALKNLALGLAPGPDGLTSGFSADRAAQKAFDSVRHAALLPSLQEGGGHEDCIMAITDMYWSQSTVYSFRGQSDAGGLGFLELSRVSAEVQVKGYARLQRFGSPIVYAVLEGALDGFRRELEAKMGVPSGVVEASSLNKALREARLTYFEDSRRKYTNKSLSFENNPVGNRWLWPDARFMSDGDRIKALRLRTNLFPSRTLSNRHSKDDSARLCIRCH</sequence>
<reference evidence="2" key="1">
    <citation type="journal article" date="2020" name="Cell">
        <title>Large-Scale Comparative Analyses of Tick Genomes Elucidate Their Genetic Diversity and Vector Capacities.</title>
        <authorList>
            <consortium name="Tick Genome and Microbiome Consortium (TIGMIC)"/>
            <person name="Jia N."/>
            <person name="Wang J."/>
            <person name="Shi W."/>
            <person name="Du L."/>
            <person name="Sun Y."/>
            <person name="Zhan W."/>
            <person name="Jiang J.F."/>
            <person name="Wang Q."/>
            <person name="Zhang B."/>
            <person name="Ji P."/>
            <person name="Bell-Sakyi L."/>
            <person name="Cui X.M."/>
            <person name="Yuan T.T."/>
            <person name="Jiang B.G."/>
            <person name="Yang W.F."/>
            <person name="Lam T.T."/>
            <person name="Chang Q.C."/>
            <person name="Ding S.J."/>
            <person name="Wang X.J."/>
            <person name="Zhu J.G."/>
            <person name="Ruan X.D."/>
            <person name="Zhao L."/>
            <person name="Wei J.T."/>
            <person name="Ye R.Z."/>
            <person name="Que T.C."/>
            <person name="Du C.H."/>
            <person name="Zhou Y.H."/>
            <person name="Cheng J.X."/>
            <person name="Dai P.F."/>
            <person name="Guo W.B."/>
            <person name="Han X.H."/>
            <person name="Huang E.J."/>
            <person name="Li L.F."/>
            <person name="Wei W."/>
            <person name="Gao Y.C."/>
            <person name="Liu J.Z."/>
            <person name="Shao H.Z."/>
            <person name="Wang X."/>
            <person name="Wang C.C."/>
            <person name="Yang T.C."/>
            <person name="Huo Q.B."/>
            <person name="Li W."/>
            <person name="Chen H.Y."/>
            <person name="Chen S.E."/>
            <person name="Zhou L.G."/>
            <person name="Ni X.B."/>
            <person name="Tian J.H."/>
            <person name="Sheng Y."/>
            <person name="Liu T."/>
            <person name="Pan Y.S."/>
            <person name="Xia L.Y."/>
            <person name="Li J."/>
            <person name="Zhao F."/>
            <person name="Cao W.C."/>
        </authorList>
    </citation>
    <scope>NUCLEOTIDE SEQUENCE</scope>
    <source>
        <strain evidence="2">Rsan-2018</strain>
    </source>
</reference>
<keyword evidence="3" id="KW-1185">Reference proteome</keyword>